<evidence type="ECO:0000313" key="11">
    <source>
        <dbReference type="Proteomes" id="UP001623330"/>
    </source>
</evidence>
<evidence type="ECO:0000256" key="8">
    <source>
        <dbReference type="HAMAP-Rule" id="MF_03147"/>
    </source>
</evidence>
<comment type="caution">
    <text evidence="10">The sequence shown here is derived from an EMBL/GenBank/DDBJ whole genome shotgun (WGS) entry which is preliminary data.</text>
</comment>
<evidence type="ECO:0000256" key="7">
    <source>
        <dbReference type="ARBA" id="ARBA00047913"/>
    </source>
</evidence>
<organism evidence="10 11">
    <name type="scientific">Nakaseomyces bracarensis</name>
    <dbReference type="NCBI Taxonomy" id="273131"/>
    <lineage>
        <taxon>Eukaryota</taxon>
        <taxon>Fungi</taxon>
        <taxon>Dikarya</taxon>
        <taxon>Ascomycota</taxon>
        <taxon>Saccharomycotina</taxon>
        <taxon>Saccharomycetes</taxon>
        <taxon>Saccharomycetales</taxon>
        <taxon>Saccharomycetaceae</taxon>
        <taxon>Nakaseomyces</taxon>
    </lineage>
</organism>
<name>A0ABR4NNE2_9SACH</name>
<dbReference type="NCBIfam" id="NF004012">
    <property type="entry name" value="PRK05477.1-2"/>
    <property type="match status" value="1"/>
</dbReference>
<dbReference type="InterPro" id="IPR003789">
    <property type="entry name" value="Asn/Gln_tRNA_amidoTrase-B-like"/>
</dbReference>
<evidence type="ECO:0000313" key="10">
    <source>
        <dbReference type="EMBL" id="KAL3229289.1"/>
    </source>
</evidence>
<keyword evidence="11" id="KW-1185">Reference proteome</keyword>
<dbReference type="SMART" id="SM00845">
    <property type="entry name" value="GatB_Yqey"/>
    <property type="match status" value="1"/>
</dbReference>
<dbReference type="PANTHER" id="PTHR11659:SF0">
    <property type="entry name" value="GLUTAMYL-TRNA(GLN) AMIDOTRANSFERASE SUBUNIT B, MITOCHONDRIAL"/>
    <property type="match status" value="1"/>
</dbReference>
<dbReference type="PANTHER" id="PTHR11659">
    <property type="entry name" value="GLUTAMYL-TRNA GLN AMIDOTRANSFERASE SUBUNIT B MITOCHONDRIAL AND PROKARYOTIC PET112-RELATED"/>
    <property type="match status" value="1"/>
</dbReference>
<dbReference type="InterPro" id="IPR006075">
    <property type="entry name" value="Asn/Gln-tRNA_Trfase_suB/E_cat"/>
</dbReference>
<dbReference type="SUPFAM" id="SSF55931">
    <property type="entry name" value="Glutamine synthetase/guanido kinase"/>
    <property type="match status" value="1"/>
</dbReference>
<comment type="catalytic activity">
    <reaction evidence="7 8">
        <text>L-glutamyl-tRNA(Gln) + L-glutamine + ATP + H2O = L-glutaminyl-tRNA(Gln) + L-glutamate + ADP + phosphate + H(+)</text>
        <dbReference type="Rhea" id="RHEA:17521"/>
        <dbReference type="Rhea" id="RHEA-COMP:9681"/>
        <dbReference type="Rhea" id="RHEA-COMP:9684"/>
        <dbReference type="ChEBI" id="CHEBI:15377"/>
        <dbReference type="ChEBI" id="CHEBI:15378"/>
        <dbReference type="ChEBI" id="CHEBI:29985"/>
        <dbReference type="ChEBI" id="CHEBI:30616"/>
        <dbReference type="ChEBI" id="CHEBI:43474"/>
        <dbReference type="ChEBI" id="CHEBI:58359"/>
        <dbReference type="ChEBI" id="CHEBI:78520"/>
        <dbReference type="ChEBI" id="CHEBI:78521"/>
        <dbReference type="ChEBI" id="CHEBI:456216"/>
    </reaction>
</comment>
<comment type="subcellular location">
    <subcellularLocation>
        <location evidence="8">Mitochondrion</location>
    </subcellularLocation>
</comment>
<dbReference type="InterPro" id="IPR023168">
    <property type="entry name" value="GatB_Yqey_C_2"/>
</dbReference>
<dbReference type="Pfam" id="PF02637">
    <property type="entry name" value="GatB_Yqey"/>
    <property type="match status" value="1"/>
</dbReference>
<comment type="function">
    <text evidence="8">Allows the formation of correctly charged Gln-tRNA(Gln) through the transamidation of misacylated Glu-tRNA(Gln) in the mitochondria. The reaction takes place in the presence of glutamine and ATP through an activated gamma-phospho-Glu-tRNA(Gln).</text>
</comment>
<dbReference type="InterPro" id="IPR017958">
    <property type="entry name" value="Gln-tRNA_amidoTrfase_suB_CS"/>
</dbReference>
<dbReference type="NCBIfam" id="TIGR00133">
    <property type="entry name" value="gatB"/>
    <property type="match status" value="1"/>
</dbReference>
<sequence length="542" mass="62184">MYRAVLSRSQWRNASTLSKNKFALDDRYKLKCGLEIHTQLNTKHKLFSFSENRAEDLATPPNKATSHYDLALPGTQPRLNYEAVLYAAKLATALNSDINLVSQFDRKHYFYGDQPQGYQVTQHYQPFAKNGYLRLFGNYEDIKDKEKIINIEQIQIEQDTGKSHYSGSSEENHSLIDLNRSNVPLIELVTKPDFNDLLQIRAFIKKYQDLVRRLEISTGNLESGSMRVDVNISVNDNARIELKNLPNTSSIMNAVKYEYMRQVNIIEKGLEKIELRNSETRGWTGSETVKLRSKETTIDYRYMPDPELPHITLSSEVISKVSDSLPKFSDELLQELMSKPYNLSLKNAKILCISGNQNEMYDHEELRQFYKDVCNRFSAQYASEGLKLPSNWIIHEFLGNLNKLQVRLSTVSKILTPQIFNELVVLIKERKITGSSGKLLLFYIIDSIKNGTIMSTQKLNLEKLVTEHELEAVQTIGNDELEAICQSILAELTDKSFLSNLISGKKKSSLKYLVGQGMRLSQGRLNPQNLEDTFKKILDIKW</sequence>
<evidence type="ECO:0000256" key="6">
    <source>
        <dbReference type="ARBA" id="ARBA00023128"/>
    </source>
</evidence>
<evidence type="ECO:0000256" key="1">
    <source>
        <dbReference type="ARBA" id="ARBA00005306"/>
    </source>
</evidence>
<keyword evidence="3 8" id="KW-0547">Nucleotide-binding</keyword>
<dbReference type="Proteomes" id="UP001623330">
    <property type="component" value="Unassembled WGS sequence"/>
</dbReference>
<keyword evidence="5 8" id="KW-0648">Protein biosynthesis</keyword>
<dbReference type="PROSITE" id="PS01234">
    <property type="entry name" value="GATB"/>
    <property type="match status" value="1"/>
</dbReference>
<dbReference type="InterPro" id="IPR014746">
    <property type="entry name" value="Gln_synth/guanido_kin_cat_dom"/>
</dbReference>
<evidence type="ECO:0000256" key="3">
    <source>
        <dbReference type="ARBA" id="ARBA00022741"/>
    </source>
</evidence>
<dbReference type="InterPro" id="IPR017959">
    <property type="entry name" value="Asn/Gln-tRNA_amidoTrfase_suB/E"/>
</dbReference>
<dbReference type="Pfam" id="PF02934">
    <property type="entry name" value="GatB_N"/>
    <property type="match status" value="1"/>
</dbReference>
<gene>
    <name evidence="8" type="primary">PET112</name>
    <name evidence="10" type="ORF">RNJ44_02376</name>
</gene>
<evidence type="ECO:0000256" key="4">
    <source>
        <dbReference type="ARBA" id="ARBA00022840"/>
    </source>
</evidence>
<feature type="domain" description="Asn/Gln amidotransferase" evidence="9">
    <location>
        <begin position="368"/>
        <end position="538"/>
    </location>
</feature>
<evidence type="ECO:0000259" key="9">
    <source>
        <dbReference type="SMART" id="SM00845"/>
    </source>
</evidence>
<dbReference type="SUPFAM" id="SSF89095">
    <property type="entry name" value="GatB/YqeY motif"/>
    <property type="match status" value="1"/>
</dbReference>
<keyword evidence="4 8" id="KW-0067">ATP-binding</keyword>
<dbReference type="HAMAP" id="MF_00121">
    <property type="entry name" value="GatB"/>
    <property type="match status" value="1"/>
</dbReference>
<dbReference type="InterPro" id="IPR018027">
    <property type="entry name" value="Asn/Gln_amidotransferase"/>
</dbReference>
<keyword evidence="2 8" id="KW-0436">Ligase</keyword>
<dbReference type="EC" id="6.3.5.-" evidence="8"/>
<protein>
    <recommendedName>
        <fullName evidence="8">Glutamyl-tRNA(Gln) amidotransferase subunit B, mitochondrial</fullName>
        <shortName evidence="8">Glu-AdT subunit B</shortName>
        <ecNumber evidence="8">6.3.5.-</ecNumber>
    </recommendedName>
</protein>
<keyword evidence="6 8" id="KW-0496">Mitochondrion</keyword>
<dbReference type="EMBL" id="JBEVYD010000012">
    <property type="protein sequence ID" value="KAL3229289.1"/>
    <property type="molecule type" value="Genomic_DNA"/>
</dbReference>
<accession>A0ABR4NNE2</accession>
<evidence type="ECO:0000256" key="5">
    <source>
        <dbReference type="ARBA" id="ARBA00022917"/>
    </source>
</evidence>
<dbReference type="InterPro" id="IPR004413">
    <property type="entry name" value="GatB"/>
</dbReference>
<proteinExistence type="inferred from homology"/>
<evidence type="ECO:0000256" key="2">
    <source>
        <dbReference type="ARBA" id="ARBA00022598"/>
    </source>
</evidence>
<comment type="similarity">
    <text evidence="1 8">Belongs to the GatB/GatE family. GatB subfamily.</text>
</comment>
<reference evidence="10 11" key="1">
    <citation type="submission" date="2024-05" db="EMBL/GenBank/DDBJ databases">
        <title>Long read based assembly of the Candida bracarensis genome reveals expanded adhesin content.</title>
        <authorList>
            <person name="Marcet-Houben M."/>
            <person name="Ksiezopolska E."/>
            <person name="Gabaldon T."/>
        </authorList>
    </citation>
    <scope>NUCLEOTIDE SEQUENCE [LARGE SCALE GENOMIC DNA]</scope>
    <source>
        <strain evidence="10 11">CBM6</strain>
    </source>
</reference>
<comment type="subunit">
    <text evidence="8">Subunit of the heterotrimeric GatFAB amidotransferase (AdT) complex, composed of A, B and F subunits.</text>
</comment>
<dbReference type="Gene3D" id="1.10.10.410">
    <property type="match status" value="1"/>
</dbReference>